<sequence>MNLLKFERNSPIASRFLYLLRLDCQGFVNVEKAWINLGISYDIYLNMEDEFHHLSCLAKGVNDFKREEETNYEQSSGRYLGGQMHDNQWGYGNFSPHARSYDHNFYDCYEANRFGTRNDYNDTSCKRIPRNDARNGGNYVNMYKRFHKRQGDYDGYYEIYNYGGYNCRRSSQTLGTISKPLSYNNLKLPLLRGTFGPYDYETWEQKVESLFYSYCEREEEKFQLVTKSLPYEVKVWVGF</sequence>
<keyword evidence="2" id="KW-1185">Reference proteome</keyword>
<organism evidence="1 2">
    <name type="scientific">Catharanthus roseus</name>
    <name type="common">Madagascar periwinkle</name>
    <name type="synonym">Vinca rosea</name>
    <dbReference type="NCBI Taxonomy" id="4058"/>
    <lineage>
        <taxon>Eukaryota</taxon>
        <taxon>Viridiplantae</taxon>
        <taxon>Streptophyta</taxon>
        <taxon>Embryophyta</taxon>
        <taxon>Tracheophyta</taxon>
        <taxon>Spermatophyta</taxon>
        <taxon>Magnoliopsida</taxon>
        <taxon>eudicotyledons</taxon>
        <taxon>Gunneridae</taxon>
        <taxon>Pentapetalae</taxon>
        <taxon>asterids</taxon>
        <taxon>lamiids</taxon>
        <taxon>Gentianales</taxon>
        <taxon>Apocynaceae</taxon>
        <taxon>Rauvolfioideae</taxon>
        <taxon>Vinceae</taxon>
        <taxon>Catharanthinae</taxon>
        <taxon>Catharanthus</taxon>
    </lineage>
</organism>
<reference evidence="2" key="1">
    <citation type="journal article" date="2023" name="Nat. Plants">
        <title>Single-cell RNA sequencing provides a high-resolution roadmap for understanding the multicellular compartmentation of specialized metabolism.</title>
        <authorList>
            <person name="Sun S."/>
            <person name="Shen X."/>
            <person name="Li Y."/>
            <person name="Li Y."/>
            <person name="Wang S."/>
            <person name="Li R."/>
            <person name="Zhang H."/>
            <person name="Shen G."/>
            <person name="Guo B."/>
            <person name="Wei J."/>
            <person name="Xu J."/>
            <person name="St-Pierre B."/>
            <person name="Chen S."/>
            <person name="Sun C."/>
        </authorList>
    </citation>
    <scope>NUCLEOTIDE SEQUENCE [LARGE SCALE GENOMIC DNA]</scope>
</reference>
<evidence type="ECO:0000313" key="1">
    <source>
        <dbReference type="EMBL" id="KAI5666992.1"/>
    </source>
</evidence>
<name>A0ACC0B2X0_CATRO</name>
<accession>A0ACC0B2X0</accession>
<protein>
    <submittedName>
        <fullName evidence="1">Uncharacterized protein</fullName>
    </submittedName>
</protein>
<dbReference type="Proteomes" id="UP001060085">
    <property type="component" value="Linkage Group LG04"/>
</dbReference>
<gene>
    <name evidence="1" type="ORF">M9H77_16845</name>
</gene>
<proteinExistence type="predicted"/>
<dbReference type="EMBL" id="CM044704">
    <property type="protein sequence ID" value="KAI5666992.1"/>
    <property type="molecule type" value="Genomic_DNA"/>
</dbReference>
<evidence type="ECO:0000313" key="2">
    <source>
        <dbReference type="Proteomes" id="UP001060085"/>
    </source>
</evidence>
<comment type="caution">
    <text evidence="1">The sequence shown here is derived from an EMBL/GenBank/DDBJ whole genome shotgun (WGS) entry which is preliminary data.</text>
</comment>